<feature type="transmembrane region" description="Helical" evidence="1">
    <location>
        <begin position="353"/>
        <end position="371"/>
    </location>
</feature>
<dbReference type="Gene3D" id="2.60.120.200">
    <property type="match status" value="1"/>
</dbReference>
<reference evidence="3" key="2">
    <citation type="submission" date="2015-07" db="EMBL/GenBank/DDBJ databases">
        <title>Contrasting host-pathogen interactions and genome evolution in two generalist and specialist microsporidian pathogens of mosquitoes.</title>
        <authorList>
            <consortium name="The Broad Institute Genomics Platform"/>
            <consortium name="The Broad Institute Genome Sequencing Center for Infectious Disease"/>
            <person name="Cuomo C.A."/>
            <person name="Sanscrainte N.D."/>
            <person name="Goldberg J.M."/>
            <person name="Heiman D."/>
            <person name="Young S."/>
            <person name="Zeng Q."/>
            <person name="Becnel J.J."/>
            <person name="Birren B.W."/>
        </authorList>
    </citation>
    <scope>NUCLEOTIDE SEQUENCE [LARGE SCALE GENOMIC DNA]</scope>
    <source>
        <strain evidence="3">USNM 41457</strain>
    </source>
</reference>
<evidence type="ECO:0000313" key="2">
    <source>
        <dbReference type="EMBL" id="EJW05000.1"/>
    </source>
</evidence>
<sequence length="379" mass="43795">MLLFYNFALGSIVETLSKEYDRENIFDQPTKQMSNVTKLDDEYVLRSFEKPGSSMITFSDTNPYDEWSFVAKFRRPETVFPEKASFHIWYTDKNLEDGSFYGSAGAFIGLMAGMEFQGDYTTLLLSINTNNEDFEKDPYVNVLKDEIPKILMKDIEEITMKVIFTSQNFKIELLHDDEVFYDHLRFYDISKLKHLEKNMHFSVSAQYQGLAVDKNISLESVKLYERKESAEYDRFARSAKVEIDKEDNEIHRAISALEYFMNYIHIVFGSRAQGTTILQGIDNALHELSRGFYKLTSVRNRLTTAKKNVSLGDLPAKLAILDVKVANLSRSVGELEYILHDFEKSHLNGMNKVWYIIIGVSVSLMAYLFLVDGKKTKEE</sequence>
<comment type="caution">
    <text evidence="2">The sequence shown here is derived from an EMBL/GenBank/DDBJ whole genome shotgun (WGS) entry which is preliminary data.</text>
</comment>
<dbReference type="Proteomes" id="UP000003163">
    <property type="component" value="Unassembled WGS sequence"/>
</dbReference>
<dbReference type="InterPro" id="IPR013320">
    <property type="entry name" value="ConA-like_dom_sf"/>
</dbReference>
<keyword evidence="3" id="KW-1185">Reference proteome</keyword>
<dbReference type="EMBL" id="AFBI03000011">
    <property type="protein sequence ID" value="EJW05000.1"/>
    <property type="molecule type" value="Genomic_DNA"/>
</dbReference>
<proteinExistence type="predicted"/>
<gene>
    <name evidence="2" type="ORF">EDEG_00917</name>
</gene>
<evidence type="ECO:0000313" key="3">
    <source>
        <dbReference type="Proteomes" id="UP000003163"/>
    </source>
</evidence>
<reference evidence="2 3" key="1">
    <citation type="submission" date="2011-08" db="EMBL/GenBank/DDBJ databases">
        <authorList>
            <person name="Liu Z.J."/>
            <person name="Shi F.L."/>
            <person name="Lu J.Q."/>
            <person name="Li M."/>
            <person name="Wang Z.L."/>
        </authorList>
    </citation>
    <scope>NUCLEOTIDE SEQUENCE [LARGE SCALE GENOMIC DNA]</scope>
    <source>
        <strain evidence="2 3">USNM 41457</strain>
    </source>
</reference>
<dbReference type="OMA" id="NEFEDHT"/>
<evidence type="ECO:0000256" key="1">
    <source>
        <dbReference type="SAM" id="Phobius"/>
    </source>
</evidence>
<dbReference type="OrthoDB" id="2187573at2759"/>
<dbReference type="InParanoid" id="J9DQZ6"/>
<name>J9DQZ6_EDHAE</name>
<dbReference type="SUPFAM" id="SSF49899">
    <property type="entry name" value="Concanavalin A-like lectins/glucanases"/>
    <property type="match status" value="1"/>
</dbReference>
<protein>
    <recommendedName>
        <fullName evidence="4">L-type lectin-like domain-containing protein</fullName>
    </recommendedName>
</protein>
<evidence type="ECO:0008006" key="4">
    <source>
        <dbReference type="Google" id="ProtNLM"/>
    </source>
</evidence>
<dbReference type="AlphaFoldDB" id="J9DQZ6"/>
<keyword evidence="1" id="KW-1133">Transmembrane helix</keyword>
<keyword evidence="1" id="KW-0812">Transmembrane</keyword>
<dbReference type="HOGENOM" id="CLU_056396_0_0_1"/>
<accession>J9DQZ6</accession>
<organism evidence="2 3">
    <name type="scientific">Edhazardia aedis (strain USNM 41457)</name>
    <name type="common">Microsporidian parasite</name>
    <dbReference type="NCBI Taxonomy" id="1003232"/>
    <lineage>
        <taxon>Eukaryota</taxon>
        <taxon>Fungi</taxon>
        <taxon>Fungi incertae sedis</taxon>
        <taxon>Microsporidia</taxon>
        <taxon>Edhazardia</taxon>
    </lineage>
</organism>
<dbReference type="VEuPathDB" id="MicrosporidiaDB:EDEG_00917"/>
<keyword evidence="1" id="KW-0472">Membrane</keyword>